<dbReference type="PANTHER" id="PTHR48207">
    <property type="entry name" value="SUCCINATE--HYDROXYMETHYLGLUTARATE COA-TRANSFERASE"/>
    <property type="match status" value="1"/>
</dbReference>
<dbReference type="OrthoDB" id="9797653at2"/>
<dbReference type="Proteomes" id="UP000199501">
    <property type="component" value="Unassembled WGS sequence"/>
</dbReference>
<keyword evidence="1 2" id="KW-0808">Transferase</keyword>
<dbReference type="Pfam" id="PF02515">
    <property type="entry name" value="CoA_transf_3"/>
    <property type="match status" value="1"/>
</dbReference>
<dbReference type="Gene3D" id="3.40.50.10540">
    <property type="entry name" value="Crotonobetainyl-coa:carnitine coa-transferase, domain 1"/>
    <property type="match status" value="1"/>
</dbReference>
<sequence length="393" mass="41453">MKPLDGVVVVSLEQAVAVPYAARLLADLGARVIKVERPGGGDFARHYDRSCGEVSSYFAWTNVGKESVALDLKHPDGAAVVTALAGRADVVLCNLSPAAARRLGLDAESLRAANPGLVVAELSSYGEGGPYSDRKAFDALIQSETGLVASTGDGDAMARAGISVADIAAGVQLHAAVLAALVRRGRTGEGATLRLTLMEALAEWMHQPALYAHGTGRAPLRHGAHHPTIAPYGPFACAGGETIHLAVQNDGQWRRLCEVVDPGLAEEPRFRTVADRVARRAELHARLQPFFDAVAADDLLAALDRADVPAARTRSVAELPEHPQLVARDRWSAVPVPGGVEVPMLRPPVDADAWGWDPAAVPALGEHTAAVLTWLGYPDDKIADLRNRAVIAG</sequence>
<dbReference type="AlphaFoldDB" id="A0A1G6VFQ2"/>
<dbReference type="RefSeq" id="WP_091454617.1">
    <property type="nucleotide sequence ID" value="NZ_FMZZ01000012.1"/>
</dbReference>
<protein>
    <submittedName>
        <fullName evidence="2">Crotonobetainyl-CoA:carnitine CoA-transferase CaiB</fullName>
    </submittedName>
</protein>
<evidence type="ECO:0000256" key="1">
    <source>
        <dbReference type="ARBA" id="ARBA00022679"/>
    </source>
</evidence>
<dbReference type="InterPro" id="IPR050483">
    <property type="entry name" value="CoA-transferase_III_domain"/>
</dbReference>
<evidence type="ECO:0000313" key="2">
    <source>
        <dbReference type="EMBL" id="SDD52354.1"/>
    </source>
</evidence>
<evidence type="ECO:0000313" key="3">
    <source>
        <dbReference type="Proteomes" id="UP000199501"/>
    </source>
</evidence>
<dbReference type="STRING" id="1271860.SAMN05216174_112116"/>
<dbReference type="SUPFAM" id="SSF89796">
    <property type="entry name" value="CoA-transferase family III (CaiB/BaiF)"/>
    <property type="match status" value="1"/>
</dbReference>
<dbReference type="InterPro" id="IPR044855">
    <property type="entry name" value="CoA-Trfase_III_dom3_sf"/>
</dbReference>
<name>A0A1G6VFQ2_9PSEU</name>
<dbReference type="GO" id="GO:0008410">
    <property type="term" value="F:CoA-transferase activity"/>
    <property type="evidence" value="ECO:0007669"/>
    <property type="project" value="TreeGrafter"/>
</dbReference>
<dbReference type="InterPro" id="IPR023606">
    <property type="entry name" value="CoA-Trfase_III_dom_1_sf"/>
</dbReference>
<organism evidence="2 3">
    <name type="scientific">Actinokineospora iranica</name>
    <dbReference type="NCBI Taxonomy" id="1271860"/>
    <lineage>
        <taxon>Bacteria</taxon>
        <taxon>Bacillati</taxon>
        <taxon>Actinomycetota</taxon>
        <taxon>Actinomycetes</taxon>
        <taxon>Pseudonocardiales</taxon>
        <taxon>Pseudonocardiaceae</taxon>
        <taxon>Actinokineospora</taxon>
    </lineage>
</organism>
<gene>
    <name evidence="2" type="ORF">SAMN05216174_112116</name>
</gene>
<dbReference type="Gene3D" id="3.30.1540.10">
    <property type="entry name" value="formyl-coa transferase, domain 3"/>
    <property type="match status" value="1"/>
</dbReference>
<accession>A0A1G6VFQ2</accession>
<dbReference type="PANTHER" id="PTHR48207:SF3">
    <property type="entry name" value="SUCCINATE--HYDROXYMETHYLGLUTARATE COA-TRANSFERASE"/>
    <property type="match status" value="1"/>
</dbReference>
<dbReference type="InterPro" id="IPR003673">
    <property type="entry name" value="CoA-Trfase_fam_III"/>
</dbReference>
<proteinExistence type="predicted"/>
<reference evidence="3" key="1">
    <citation type="submission" date="2016-10" db="EMBL/GenBank/DDBJ databases">
        <authorList>
            <person name="Varghese N."/>
            <person name="Submissions S."/>
        </authorList>
    </citation>
    <scope>NUCLEOTIDE SEQUENCE [LARGE SCALE GENOMIC DNA]</scope>
    <source>
        <strain evidence="3">IBRC-M 10403</strain>
    </source>
</reference>
<dbReference type="EMBL" id="FMZZ01000012">
    <property type="protein sequence ID" value="SDD52354.1"/>
    <property type="molecule type" value="Genomic_DNA"/>
</dbReference>
<keyword evidence="3" id="KW-1185">Reference proteome</keyword>